<proteinExistence type="predicted"/>
<evidence type="ECO:0000313" key="1">
    <source>
        <dbReference type="EMBL" id="RZC21241.1"/>
    </source>
</evidence>
<keyword evidence="2" id="KW-1185">Reference proteome</keyword>
<sequence>MWSSTISINPNHDRLTEVVKVRMHPPSASRVLLPDGRYMAYPDQGIPGVKTSLLDEYGVAWSHMIFLGLGRVILIPTGISTRQRWILGLH</sequence>
<dbReference type="Proteomes" id="UP000289340">
    <property type="component" value="Chromosome 3"/>
</dbReference>
<dbReference type="AlphaFoldDB" id="A0A445LD73"/>
<organism evidence="1 2">
    <name type="scientific">Glycine soja</name>
    <name type="common">Wild soybean</name>
    <dbReference type="NCBI Taxonomy" id="3848"/>
    <lineage>
        <taxon>Eukaryota</taxon>
        <taxon>Viridiplantae</taxon>
        <taxon>Streptophyta</taxon>
        <taxon>Embryophyta</taxon>
        <taxon>Tracheophyta</taxon>
        <taxon>Spermatophyta</taxon>
        <taxon>Magnoliopsida</taxon>
        <taxon>eudicotyledons</taxon>
        <taxon>Gunneridae</taxon>
        <taxon>Pentapetalae</taxon>
        <taxon>rosids</taxon>
        <taxon>fabids</taxon>
        <taxon>Fabales</taxon>
        <taxon>Fabaceae</taxon>
        <taxon>Papilionoideae</taxon>
        <taxon>50 kb inversion clade</taxon>
        <taxon>NPAAA clade</taxon>
        <taxon>indigoferoid/millettioid clade</taxon>
        <taxon>Phaseoleae</taxon>
        <taxon>Glycine</taxon>
        <taxon>Glycine subgen. Soja</taxon>
    </lineage>
</organism>
<dbReference type="EMBL" id="QZWG01000003">
    <property type="protein sequence ID" value="RZC21241.1"/>
    <property type="molecule type" value="Genomic_DNA"/>
</dbReference>
<evidence type="ECO:0000313" key="2">
    <source>
        <dbReference type="Proteomes" id="UP000289340"/>
    </source>
</evidence>
<accession>A0A445LD73</accession>
<protein>
    <submittedName>
        <fullName evidence="1">Uncharacterized protein</fullName>
    </submittedName>
</protein>
<name>A0A445LD73_GLYSO</name>
<gene>
    <name evidence="1" type="ORF">D0Y65_007488</name>
</gene>
<comment type="caution">
    <text evidence="1">The sequence shown here is derived from an EMBL/GenBank/DDBJ whole genome shotgun (WGS) entry which is preliminary data.</text>
</comment>
<reference evidence="1 2" key="1">
    <citation type="submission" date="2018-09" db="EMBL/GenBank/DDBJ databases">
        <title>A high-quality reference genome of wild soybean provides a powerful tool to mine soybean genomes.</title>
        <authorList>
            <person name="Xie M."/>
            <person name="Chung C.Y.L."/>
            <person name="Li M.-W."/>
            <person name="Wong F.-L."/>
            <person name="Chan T.-F."/>
            <person name="Lam H.-M."/>
        </authorList>
    </citation>
    <scope>NUCLEOTIDE SEQUENCE [LARGE SCALE GENOMIC DNA]</scope>
    <source>
        <strain evidence="2">cv. W05</strain>
        <tissue evidence="1">Hypocotyl of etiolated seedlings</tissue>
    </source>
</reference>